<evidence type="ECO:0000313" key="2">
    <source>
        <dbReference type="EMBL" id="MDY0871431.1"/>
    </source>
</evidence>
<keyword evidence="3" id="KW-1185">Reference proteome</keyword>
<comment type="function">
    <text evidence="1">Involved in the import of queuosine (Q) precursors, required for Q precursor salvage.</text>
</comment>
<name>A0ABU5DVU3_9PROT</name>
<dbReference type="PANTHER" id="PTHR34300">
    <property type="entry name" value="QUEUOSINE PRECURSOR TRANSPORTER-RELATED"/>
    <property type="match status" value="1"/>
</dbReference>
<dbReference type="Proteomes" id="UP001271769">
    <property type="component" value="Unassembled WGS sequence"/>
</dbReference>
<dbReference type="NCBIfam" id="TIGR00697">
    <property type="entry name" value="queuosine precursor transporter"/>
    <property type="match status" value="1"/>
</dbReference>
<evidence type="ECO:0000313" key="3">
    <source>
        <dbReference type="Proteomes" id="UP001271769"/>
    </source>
</evidence>
<dbReference type="PANTHER" id="PTHR34300:SF2">
    <property type="entry name" value="QUEUOSINE PRECURSOR TRANSPORTER-RELATED"/>
    <property type="match status" value="1"/>
</dbReference>
<dbReference type="EMBL" id="JAXCLX010000001">
    <property type="protein sequence ID" value="MDY0871431.1"/>
    <property type="molecule type" value="Genomic_DNA"/>
</dbReference>
<feature type="transmembrane region" description="Helical" evidence="1">
    <location>
        <begin position="16"/>
        <end position="35"/>
    </location>
</feature>
<feature type="transmembrane region" description="Helical" evidence="1">
    <location>
        <begin position="149"/>
        <end position="175"/>
    </location>
</feature>
<proteinExistence type="inferred from homology"/>
<dbReference type="HAMAP" id="MF_02088">
    <property type="entry name" value="Q_prec_transport"/>
    <property type="match status" value="1"/>
</dbReference>
<dbReference type="Pfam" id="PF02592">
    <property type="entry name" value="Vut_1"/>
    <property type="match status" value="1"/>
</dbReference>
<feature type="transmembrane region" description="Helical" evidence="1">
    <location>
        <begin position="181"/>
        <end position="208"/>
    </location>
</feature>
<feature type="transmembrane region" description="Helical" evidence="1">
    <location>
        <begin position="116"/>
        <end position="137"/>
    </location>
</feature>
<keyword evidence="1" id="KW-0997">Cell inner membrane</keyword>
<keyword evidence="1" id="KW-0813">Transport</keyword>
<comment type="subcellular location">
    <subcellularLocation>
        <location evidence="1">Cell inner membrane</location>
        <topology evidence="1">Multi-pass membrane protein</topology>
    </subcellularLocation>
</comment>
<evidence type="ECO:0000256" key="1">
    <source>
        <dbReference type="HAMAP-Rule" id="MF_02088"/>
    </source>
</evidence>
<dbReference type="RefSeq" id="WP_320499861.1">
    <property type="nucleotide sequence ID" value="NZ_JAXCLX010000001.1"/>
</dbReference>
<comment type="similarity">
    <text evidence="1">Belongs to the vitamin uptake transporter (VUT/ECF) (TC 2.A.88) family. Q precursor transporter subfamily.</text>
</comment>
<keyword evidence="1" id="KW-1133">Transmembrane helix</keyword>
<protein>
    <recommendedName>
        <fullName evidence="1">Probable queuosine precursor transporter</fullName>
        <shortName evidence="1">Q precursor transporter</shortName>
    </recommendedName>
</protein>
<organism evidence="2 3">
    <name type="scientific">Dongia rigui</name>
    <dbReference type="NCBI Taxonomy" id="940149"/>
    <lineage>
        <taxon>Bacteria</taxon>
        <taxon>Pseudomonadati</taxon>
        <taxon>Pseudomonadota</taxon>
        <taxon>Alphaproteobacteria</taxon>
        <taxon>Rhodospirillales</taxon>
        <taxon>Dongiaceae</taxon>
        <taxon>Dongia</taxon>
    </lineage>
</organism>
<keyword evidence="1" id="KW-0472">Membrane</keyword>
<feature type="transmembrane region" description="Helical" evidence="1">
    <location>
        <begin position="75"/>
        <end position="96"/>
    </location>
</feature>
<sequence length="233" mass="25527">MTATAPGALSNRHSTLFVVVVALFVTDLIISNVIAVKAINIAGYSLQAADLIFPITYILGDVLTEVYGYARARRAIWVGFGCNLFAVAAITLGQALPADPSWTDQSAYDAILGSQSRILAASFAAYLVGEFVNSYILAKMKVWTKGRFLWARTIGSTLFGQGCDTAIFLTIAFYGDWPSELLYAVILNQWLFKVGYETLATPFTYLIVGKLKRAEGIDVYDTQTRFSPFAVRD</sequence>
<keyword evidence="1" id="KW-1003">Cell membrane</keyword>
<comment type="caution">
    <text evidence="2">The sequence shown here is derived from an EMBL/GenBank/DDBJ whole genome shotgun (WGS) entry which is preliminary data.</text>
</comment>
<feature type="transmembrane region" description="Helical" evidence="1">
    <location>
        <begin position="41"/>
        <end position="63"/>
    </location>
</feature>
<dbReference type="InterPro" id="IPR003744">
    <property type="entry name" value="YhhQ"/>
</dbReference>
<gene>
    <name evidence="2" type="ORF">SMD31_05840</name>
</gene>
<reference evidence="2 3" key="1">
    <citation type="journal article" date="2013" name="Antonie Van Leeuwenhoek">
        <title>Dongia rigui sp. nov., isolated from freshwater of a large wetland in Korea.</title>
        <authorList>
            <person name="Baik K.S."/>
            <person name="Hwang Y.M."/>
            <person name="Choi J.S."/>
            <person name="Kwon J."/>
            <person name="Seong C.N."/>
        </authorList>
    </citation>
    <scope>NUCLEOTIDE SEQUENCE [LARGE SCALE GENOMIC DNA]</scope>
    <source>
        <strain evidence="2 3">04SU4-P</strain>
    </source>
</reference>
<keyword evidence="1" id="KW-0812">Transmembrane</keyword>
<accession>A0ABU5DVU3</accession>